<gene>
    <name evidence="3 5" type="primary">menH</name>
    <name evidence="5" type="ORF">ACFO5U_16445</name>
</gene>
<dbReference type="PANTHER" id="PTHR42916">
    <property type="entry name" value="2-SUCCINYL-5-ENOLPYRUVYL-6-HYDROXY-3-CYCLOHEXENE-1-CARBOXYLATE SYNTHASE"/>
    <property type="match status" value="1"/>
</dbReference>
<dbReference type="EMBL" id="JBHSGL010000016">
    <property type="protein sequence ID" value="MFC4714430.1"/>
    <property type="molecule type" value="Genomic_DNA"/>
</dbReference>
<dbReference type="Proteomes" id="UP001595932">
    <property type="component" value="Unassembled WGS sequence"/>
</dbReference>
<evidence type="ECO:0000313" key="6">
    <source>
        <dbReference type="Proteomes" id="UP001595932"/>
    </source>
</evidence>
<protein>
    <recommendedName>
        <fullName evidence="3">Putative 2-succinyl-6-hydroxy-2,4-cyclohexadiene-1-carboxylate synthase</fullName>
        <shortName evidence="3">SHCHC synthase</shortName>
        <ecNumber evidence="3">4.2.99.20</ecNumber>
    </recommendedName>
</protein>
<dbReference type="EC" id="4.2.99.20" evidence="3"/>
<dbReference type="InterPro" id="IPR000073">
    <property type="entry name" value="AB_hydrolase_1"/>
</dbReference>
<comment type="function">
    <text evidence="3">Catalyzes a proton abstraction reaction that results in 2,5-elimination of pyruvate from 2-succinyl-5-enolpyruvyl-6-hydroxy-3-cyclohexene-1-carboxylate (SEPHCHC) and the formation of 2-succinyl-6-hydroxy-2,4-cyclohexadiene-1-carboxylate (SHCHC).</text>
</comment>
<comment type="subunit">
    <text evidence="3">Monomer.</text>
</comment>
<dbReference type="InterPro" id="IPR029058">
    <property type="entry name" value="AB_hydrolase_fold"/>
</dbReference>
<organism evidence="5 6">
    <name type="scientific">Planococcus dechangensis</name>
    <dbReference type="NCBI Taxonomy" id="1176255"/>
    <lineage>
        <taxon>Bacteria</taxon>
        <taxon>Bacillati</taxon>
        <taxon>Bacillota</taxon>
        <taxon>Bacilli</taxon>
        <taxon>Bacillales</taxon>
        <taxon>Caryophanaceae</taxon>
        <taxon>Planococcus</taxon>
    </lineage>
</organism>
<comment type="caution">
    <text evidence="5">The sequence shown here is derived from an EMBL/GenBank/DDBJ whole genome shotgun (WGS) entry which is preliminary data.</text>
</comment>
<evidence type="ECO:0000256" key="2">
    <source>
        <dbReference type="ARBA" id="ARBA00023239"/>
    </source>
</evidence>
<evidence type="ECO:0000256" key="1">
    <source>
        <dbReference type="ARBA" id="ARBA00022428"/>
    </source>
</evidence>
<dbReference type="PANTHER" id="PTHR42916:SF1">
    <property type="entry name" value="PROTEIN PHYLLO, CHLOROPLASTIC"/>
    <property type="match status" value="1"/>
</dbReference>
<keyword evidence="6" id="KW-1185">Reference proteome</keyword>
<sequence>MELTVRGVSYHIEIIGQDEAPVIVLLHGFTGSTVTWNRVMRQLKGYKLVAIDLIGHGKTESPFEAERYHMDQQLEDLEAISKALQLTAFALLGYSMGGRTALAYACEYPERVQCLLLESASPGLYVEQERSKRRESDAALASYIREQGIERFVEKWERIPLFESQKSLSESVKQEVRTERLSQSPLGLANSLLGMGTGSQRSYWDCLPTLNMPVLLVTGEGDPKFCSIAREMDKMLPNSQHRIISAGHAIHVEKPVEFATMVEELLIGIIKED</sequence>
<comment type="pathway">
    <text evidence="3">Quinol/quinone metabolism; 1,4-dihydroxy-2-naphthoate biosynthesis; 1,4-dihydroxy-2-naphthoate from chorismate: step 3/7.</text>
</comment>
<keyword evidence="1 3" id="KW-0474">Menaquinone biosynthesis</keyword>
<dbReference type="PRINTS" id="PR00111">
    <property type="entry name" value="ABHYDROLASE"/>
</dbReference>
<dbReference type="Gene3D" id="3.40.50.1820">
    <property type="entry name" value="alpha/beta hydrolase"/>
    <property type="match status" value="1"/>
</dbReference>
<dbReference type="InterPro" id="IPR022485">
    <property type="entry name" value="SHCHC_synthase_MenH"/>
</dbReference>
<dbReference type="SUPFAM" id="SSF53474">
    <property type="entry name" value="alpha/beta-Hydrolases"/>
    <property type="match status" value="1"/>
</dbReference>
<evidence type="ECO:0000313" key="5">
    <source>
        <dbReference type="EMBL" id="MFC4714430.1"/>
    </source>
</evidence>
<evidence type="ECO:0000259" key="4">
    <source>
        <dbReference type="Pfam" id="PF00561"/>
    </source>
</evidence>
<dbReference type="RefSeq" id="WP_377280161.1">
    <property type="nucleotide sequence ID" value="NZ_JBHSGL010000016.1"/>
</dbReference>
<comment type="pathway">
    <text evidence="3">Quinol/quinone metabolism; menaquinone biosynthesis.</text>
</comment>
<proteinExistence type="inferred from homology"/>
<dbReference type="Pfam" id="PF00561">
    <property type="entry name" value="Abhydrolase_1"/>
    <property type="match status" value="1"/>
</dbReference>
<feature type="domain" description="AB hydrolase-1" evidence="4">
    <location>
        <begin position="21"/>
        <end position="255"/>
    </location>
</feature>
<dbReference type="NCBIfam" id="TIGR03695">
    <property type="entry name" value="menH_SHCHC"/>
    <property type="match status" value="1"/>
</dbReference>
<accession>A0ABV9MFN6</accession>
<dbReference type="HAMAP" id="MF_01660">
    <property type="entry name" value="MenH"/>
    <property type="match status" value="1"/>
</dbReference>
<reference evidence="6" key="1">
    <citation type="journal article" date="2019" name="Int. J. Syst. Evol. Microbiol.">
        <title>The Global Catalogue of Microorganisms (GCM) 10K type strain sequencing project: providing services to taxonomists for standard genome sequencing and annotation.</title>
        <authorList>
            <consortium name="The Broad Institute Genomics Platform"/>
            <consortium name="The Broad Institute Genome Sequencing Center for Infectious Disease"/>
            <person name="Wu L."/>
            <person name="Ma J."/>
        </authorList>
    </citation>
    <scope>NUCLEOTIDE SEQUENCE [LARGE SCALE GENOMIC DNA]</scope>
    <source>
        <strain evidence="6">CGMCC 1.12151</strain>
    </source>
</reference>
<evidence type="ECO:0000256" key="3">
    <source>
        <dbReference type="HAMAP-Rule" id="MF_01660"/>
    </source>
</evidence>
<comment type="catalytic activity">
    <reaction evidence="3">
        <text>5-enolpyruvoyl-6-hydroxy-2-succinyl-cyclohex-3-ene-1-carboxylate = (1R,6R)-6-hydroxy-2-succinyl-cyclohexa-2,4-diene-1-carboxylate + pyruvate</text>
        <dbReference type="Rhea" id="RHEA:25597"/>
        <dbReference type="ChEBI" id="CHEBI:15361"/>
        <dbReference type="ChEBI" id="CHEBI:58689"/>
        <dbReference type="ChEBI" id="CHEBI:58818"/>
        <dbReference type="EC" id="4.2.99.20"/>
    </reaction>
</comment>
<comment type="similarity">
    <text evidence="3">Belongs to the AB hydrolase superfamily. MenH family.</text>
</comment>
<keyword evidence="2 3" id="KW-0456">Lyase</keyword>
<name>A0ABV9MFN6_9BACL</name>
<dbReference type="GO" id="GO:0070205">
    <property type="term" value="F:2-succinyl-6-hydroxy-2,4-cyclohexadiene-1-carboxylate synthase activity"/>
    <property type="evidence" value="ECO:0007669"/>
    <property type="project" value="UniProtKB-EC"/>
</dbReference>